<reference evidence="1 2" key="1">
    <citation type="submission" date="2006-04" db="EMBL/GenBank/DDBJ databases">
        <authorList>
            <person name="Nierman W.C."/>
        </authorList>
    </citation>
    <scope>NUCLEOTIDE SEQUENCE [LARGE SCALE GENOMIC DNA]</scope>
    <source>
        <strain evidence="1 2">DW4/3-1</strain>
    </source>
</reference>
<dbReference type="EMBL" id="AAMD01000180">
    <property type="protein sequence ID" value="EAU63164.1"/>
    <property type="molecule type" value="Genomic_DNA"/>
</dbReference>
<proteinExistence type="predicted"/>
<comment type="caution">
    <text evidence="1">The sequence shown here is derived from an EMBL/GenBank/DDBJ whole genome shotgun (WGS) entry which is preliminary data.</text>
</comment>
<organism evidence="1 2">
    <name type="scientific">Stigmatella aurantiaca (strain DW4/3-1)</name>
    <dbReference type="NCBI Taxonomy" id="378806"/>
    <lineage>
        <taxon>Bacteria</taxon>
        <taxon>Pseudomonadati</taxon>
        <taxon>Myxococcota</taxon>
        <taxon>Myxococcia</taxon>
        <taxon>Myxococcales</taxon>
        <taxon>Cystobacterineae</taxon>
        <taxon>Archangiaceae</taxon>
        <taxon>Stigmatella</taxon>
    </lineage>
</organism>
<gene>
    <name evidence="1" type="ORF">STIAU_6457</name>
</gene>
<name>Q08RP2_STIAD</name>
<accession>Q08RP2</accession>
<evidence type="ECO:0000313" key="1">
    <source>
        <dbReference type="EMBL" id="EAU63164.1"/>
    </source>
</evidence>
<dbReference type="AlphaFoldDB" id="Q08RP2"/>
<dbReference type="Proteomes" id="UP000032702">
    <property type="component" value="Unassembled WGS sequence"/>
</dbReference>
<evidence type="ECO:0000313" key="2">
    <source>
        <dbReference type="Proteomes" id="UP000032702"/>
    </source>
</evidence>
<protein>
    <submittedName>
        <fullName evidence="1">Uncharacterized protein</fullName>
    </submittedName>
</protein>
<sequence>MLRIPHTDMGDGPDDALLSSLLRGRFPETTIPYATAAEVAMRHLARGGPFSRQRVGIVLPMGRTAEMKGWKSGERG</sequence>